<dbReference type="PROSITE" id="PS50158">
    <property type="entry name" value="ZF_CCHC"/>
    <property type="match status" value="1"/>
</dbReference>
<keyword evidence="1" id="KW-0862">Zinc</keyword>
<dbReference type="EMBL" id="JAZGQO010000036">
    <property type="protein sequence ID" value="KAK6165034.1"/>
    <property type="molecule type" value="Genomic_DNA"/>
</dbReference>
<protein>
    <recommendedName>
        <fullName evidence="3">CCHC-type domain-containing protein</fullName>
    </recommendedName>
</protein>
<dbReference type="PANTHER" id="PTHR22639">
    <property type="entry name" value="GAG-RELATED PROTEIN"/>
    <property type="match status" value="1"/>
</dbReference>
<dbReference type="GO" id="GO:0003723">
    <property type="term" value="F:RNA binding"/>
    <property type="evidence" value="ECO:0007669"/>
    <property type="project" value="InterPro"/>
</dbReference>
<dbReference type="AlphaFoldDB" id="A0AAN8IX64"/>
<reference evidence="4 5" key="1">
    <citation type="submission" date="2024-01" db="EMBL/GenBank/DDBJ databases">
        <title>The genome of the rayed Mediterranean limpet Patella caerulea (Linnaeus, 1758).</title>
        <authorList>
            <person name="Anh-Thu Weber A."/>
            <person name="Halstead-Nussloch G."/>
        </authorList>
    </citation>
    <scope>NUCLEOTIDE SEQUENCE [LARGE SCALE GENOMIC DNA]</scope>
    <source>
        <strain evidence="4">AATW-2023a</strain>
        <tissue evidence="4">Whole specimen</tissue>
    </source>
</reference>
<proteinExistence type="predicted"/>
<keyword evidence="1" id="KW-0479">Metal-binding</keyword>
<dbReference type="SMART" id="SM00343">
    <property type="entry name" value="ZnF_C2HC"/>
    <property type="match status" value="2"/>
</dbReference>
<organism evidence="4 5">
    <name type="scientific">Patella caerulea</name>
    <name type="common">Rayed Mediterranean limpet</name>
    <dbReference type="NCBI Taxonomy" id="87958"/>
    <lineage>
        <taxon>Eukaryota</taxon>
        <taxon>Metazoa</taxon>
        <taxon>Spiralia</taxon>
        <taxon>Lophotrochozoa</taxon>
        <taxon>Mollusca</taxon>
        <taxon>Gastropoda</taxon>
        <taxon>Patellogastropoda</taxon>
        <taxon>Patelloidea</taxon>
        <taxon>Patellidae</taxon>
        <taxon>Patella</taxon>
    </lineage>
</organism>
<dbReference type="InterPro" id="IPR036875">
    <property type="entry name" value="Znf_CCHC_sf"/>
</dbReference>
<name>A0AAN8IX64_PATCE</name>
<dbReference type="Proteomes" id="UP001347796">
    <property type="component" value="Unassembled WGS sequence"/>
</dbReference>
<gene>
    <name evidence="4" type="ORF">SNE40_023716</name>
</gene>
<evidence type="ECO:0000313" key="4">
    <source>
        <dbReference type="EMBL" id="KAK6165034.1"/>
    </source>
</evidence>
<keyword evidence="1" id="KW-0863">Zinc-finger</keyword>
<dbReference type="SUPFAM" id="SSF57756">
    <property type="entry name" value="Retrovirus zinc finger-like domains"/>
    <property type="match status" value="1"/>
</dbReference>
<evidence type="ECO:0000256" key="2">
    <source>
        <dbReference type="SAM" id="MobiDB-lite"/>
    </source>
</evidence>
<sequence>MDKDLNKMCNYKRLRECTVRIMSDVRQNVGNLIDEIEEITGFDSVIACVPMNGVYEVTLSSMDLLSRLMENELVIEGETLNVSYVGFRIMIVSFMNIPHYISDVEIIDKLKAWNVTPLSEIKERFYKHGERSIADGTRYVKVKFPPEVASLPYATRFDGRSFYVKHDNQARVCFNCLKSDHEVKNCPDSKCYRCQKLGHTRRNCSEKECETCGLFSCQCESNIQCKTCGYVSCQCNESTGVNDTQVKEVVIIESVNNDNEMINENTDTTIITPASECEADSVNVSNNDNKNSEVFDSNNPIDIEKTERYEAEGNNKDDEWRVSKSTFDYNKTLRKNYLKNYIGNKPASNLRLEQLTRRRESRYNLYHDQQSESPNKRPPSVSSQDLFTQHRGEVKSTVGLTRERRI</sequence>
<comment type="caution">
    <text evidence="4">The sequence shown here is derived from an EMBL/GenBank/DDBJ whole genome shotgun (WGS) entry which is preliminary data.</text>
</comment>
<keyword evidence="5" id="KW-1185">Reference proteome</keyword>
<dbReference type="InterPro" id="IPR042509">
    <property type="entry name" value="ZCCHC3"/>
</dbReference>
<feature type="region of interest" description="Disordered" evidence="2">
    <location>
        <begin position="366"/>
        <end position="406"/>
    </location>
</feature>
<dbReference type="GO" id="GO:0008270">
    <property type="term" value="F:zinc ion binding"/>
    <property type="evidence" value="ECO:0007669"/>
    <property type="project" value="UniProtKB-KW"/>
</dbReference>
<feature type="domain" description="CCHC-type" evidence="3">
    <location>
        <begin position="190"/>
        <end position="206"/>
    </location>
</feature>
<dbReference type="InterPro" id="IPR001878">
    <property type="entry name" value="Znf_CCHC"/>
</dbReference>
<evidence type="ECO:0000313" key="5">
    <source>
        <dbReference type="Proteomes" id="UP001347796"/>
    </source>
</evidence>
<dbReference type="PANTHER" id="PTHR22639:SF3">
    <property type="entry name" value="ZINC FINGER CCHC DOMAIN-CONTAINING PROTEIN 3"/>
    <property type="match status" value="1"/>
</dbReference>
<dbReference type="GO" id="GO:0002218">
    <property type="term" value="P:activation of innate immune response"/>
    <property type="evidence" value="ECO:0007669"/>
    <property type="project" value="InterPro"/>
</dbReference>
<dbReference type="Gene3D" id="4.10.60.10">
    <property type="entry name" value="Zinc finger, CCHC-type"/>
    <property type="match status" value="1"/>
</dbReference>
<evidence type="ECO:0000259" key="3">
    <source>
        <dbReference type="PROSITE" id="PS50158"/>
    </source>
</evidence>
<evidence type="ECO:0000256" key="1">
    <source>
        <dbReference type="PROSITE-ProRule" id="PRU00047"/>
    </source>
</evidence>
<accession>A0AAN8IX64</accession>
<dbReference type="GO" id="GO:0003690">
    <property type="term" value="F:double-stranded DNA binding"/>
    <property type="evidence" value="ECO:0007669"/>
    <property type="project" value="InterPro"/>
</dbReference>